<evidence type="ECO:0000256" key="1">
    <source>
        <dbReference type="SAM" id="Phobius"/>
    </source>
</evidence>
<dbReference type="Proteomes" id="UP001178322">
    <property type="component" value="Chromosome"/>
</dbReference>
<dbReference type="InterPro" id="IPR025711">
    <property type="entry name" value="PepSY"/>
</dbReference>
<protein>
    <submittedName>
        <fullName evidence="3">PepSY domain-containing protein</fullName>
    </submittedName>
</protein>
<evidence type="ECO:0000259" key="2">
    <source>
        <dbReference type="Pfam" id="PF03413"/>
    </source>
</evidence>
<sequence length="223" mass="25609">MKRWLIIGIVSLIMASIILLFIQNRFFQAEPFNEAEAIQHIETIYNGQVKETEKRGNDYRMVFVRDRAIYTVLLDAASGQVRELRLKEAERKLLLSEKQIKQLMESTYGEVEKIKLNQTIYTVQVENKDTQKELTIDAYTGKVLTEKDMQPVNQPEGGGMLSEQQAIKIALQQLNGEVDSVDYEEAEDGGYYLVEIETKDEEAVFQIHAISGQVMSVTWDKDH</sequence>
<feature type="domain" description="PepSY" evidence="2">
    <location>
        <begin position="161"/>
        <end position="217"/>
    </location>
</feature>
<feature type="domain" description="PepSY" evidence="2">
    <location>
        <begin position="110"/>
        <end position="145"/>
    </location>
</feature>
<keyword evidence="1" id="KW-0472">Membrane</keyword>
<dbReference type="RefSeq" id="WP_283870418.1">
    <property type="nucleotide sequence ID" value="NZ_CP126101.1"/>
</dbReference>
<organism evidence="3 4">
    <name type="scientific">Lysinibacillus pakistanensis</name>
    <dbReference type="NCBI Taxonomy" id="759811"/>
    <lineage>
        <taxon>Bacteria</taxon>
        <taxon>Bacillati</taxon>
        <taxon>Bacillota</taxon>
        <taxon>Bacilli</taxon>
        <taxon>Bacillales</taxon>
        <taxon>Bacillaceae</taxon>
        <taxon>Lysinibacillus</taxon>
    </lineage>
</organism>
<dbReference type="Pfam" id="PF03413">
    <property type="entry name" value="PepSY"/>
    <property type="match status" value="2"/>
</dbReference>
<dbReference type="Gene3D" id="3.10.450.40">
    <property type="match status" value="2"/>
</dbReference>
<gene>
    <name evidence="3" type="ORF">QNH24_01495</name>
</gene>
<dbReference type="EMBL" id="CP126101">
    <property type="protein sequence ID" value="WHY51927.1"/>
    <property type="molecule type" value="Genomic_DNA"/>
</dbReference>
<dbReference type="AlphaFoldDB" id="A0AAX3WXV8"/>
<accession>A0AAX3WXV8</accession>
<evidence type="ECO:0000313" key="3">
    <source>
        <dbReference type="EMBL" id="WHY51927.1"/>
    </source>
</evidence>
<name>A0AAX3WXV8_9BACI</name>
<keyword evidence="1" id="KW-1133">Transmembrane helix</keyword>
<feature type="transmembrane region" description="Helical" evidence="1">
    <location>
        <begin position="6"/>
        <end position="22"/>
    </location>
</feature>
<evidence type="ECO:0000313" key="4">
    <source>
        <dbReference type="Proteomes" id="UP001178322"/>
    </source>
</evidence>
<reference evidence="3" key="1">
    <citation type="submission" date="2023-05" db="EMBL/GenBank/DDBJ databases">
        <title>Comparative genomics of Bacillaceae isolates and their secondary metabolite potential.</title>
        <authorList>
            <person name="Song L."/>
            <person name="Nielsen L.J."/>
            <person name="Mohite O."/>
            <person name="Xu X."/>
            <person name="Weber T."/>
            <person name="Kovacs A.T."/>
        </authorList>
    </citation>
    <scope>NUCLEOTIDE SEQUENCE</scope>
    <source>
        <strain evidence="3">LY1</strain>
    </source>
</reference>
<keyword evidence="1" id="KW-0812">Transmembrane</keyword>
<proteinExistence type="predicted"/>